<dbReference type="Pfam" id="PF01284">
    <property type="entry name" value="MARVEL"/>
    <property type="match status" value="1"/>
</dbReference>
<feature type="transmembrane region" description="Helical" evidence="6">
    <location>
        <begin position="91"/>
        <end position="111"/>
    </location>
</feature>
<evidence type="ECO:0000256" key="4">
    <source>
        <dbReference type="ARBA" id="ARBA00023136"/>
    </source>
</evidence>
<comment type="caution">
    <text evidence="8">The sequence shown here is derived from an EMBL/GenBank/DDBJ whole genome shotgun (WGS) entry which is preliminary data.</text>
</comment>
<name>A0A3A2ZR84_9EURO</name>
<gene>
    <name evidence="8" type="ORF">PHISCL_05843</name>
</gene>
<evidence type="ECO:0000256" key="2">
    <source>
        <dbReference type="ARBA" id="ARBA00022692"/>
    </source>
</evidence>
<feature type="transmembrane region" description="Helical" evidence="6">
    <location>
        <begin position="131"/>
        <end position="158"/>
    </location>
</feature>
<dbReference type="OrthoDB" id="2117453at2759"/>
<organism evidence="8 9">
    <name type="scientific">Aspergillus sclerotialis</name>
    <dbReference type="NCBI Taxonomy" id="2070753"/>
    <lineage>
        <taxon>Eukaryota</taxon>
        <taxon>Fungi</taxon>
        <taxon>Dikarya</taxon>
        <taxon>Ascomycota</taxon>
        <taxon>Pezizomycotina</taxon>
        <taxon>Eurotiomycetes</taxon>
        <taxon>Eurotiomycetidae</taxon>
        <taxon>Eurotiales</taxon>
        <taxon>Aspergillaceae</taxon>
        <taxon>Aspergillus</taxon>
        <taxon>Aspergillus subgen. Polypaecilum</taxon>
    </lineage>
</organism>
<dbReference type="EMBL" id="MVGC01000203">
    <property type="protein sequence ID" value="RJE21824.1"/>
    <property type="molecule type" value="Genomic_DNA"/>
</dbReference>
<evidence type="ECO:0000313" key="8">
    <source>
        <dbReference type="EMBL" id="RJE21824.1"/>
    </source>
</evidence>
<accession>A0A3A2ZR84</accession>
<feature type="transmembrane region" description="Helical" evidence="6">
    <location>
        <begin position="54"/>
        <end position="79"/>
    </location>
</feature>
<keyword evidence="3 6" id="KW-1133">Transmembrane helix</keyword>
<keyword evidence="2 6" id="KW-0812">Transmembrane</keyword>
<feature type="domain" description="MARVEL" evidence="7">
    <location>
        <begin position="8"/>
        <end position="149"/>
    </location>
</feature>
<protein>
    <submittedName>
        <fullName evidence="8">Membrane-associating domain protein</fullName>
    </submittedName>
</protein>
<dbReference type="AlphaFoldDB" id="A0A3A2ZR84"/>
<dbReference type="STRING" id="2070753.A0A3A2ZR84"/>
<evidence type="ECO:0000256" key="5">
    <source>
        <dbReference type="SAM" id="MobiDB-lite"/>
    </source>
</evidence>
<evidence type="ECO:0000256" key="1">
    <source>
        <dbReference type="ARBA" id="ARBA00004141"/>
    </source>
</evidence>
<evidence type="ECO:0000259" key="7">
    <source>
        <dbReference type="Pfam" id="PF01284"/>
    </source>
</evidence>
<evidence type="ECO:0000313" key="9">
    <source>
        <dbReference type="Proteomes" id="UP000266188"/>
    </source>
</evidence>
<keyword evidence="9" id="KW-1185">Reference proteome</keyword>
<reference evidence="9" key="1">
    <citation type="submission" date="2017-02" db="EMBL/GenBank/DDBJ databases">
        <authorList>
            <person name="Tafer H."/>
            <person name="Lopandic K."/>
        </authorList>
    </citation>
    <scope>NUCLEOTIDE SEQUENCE [LARGE SCALE GENOMIC DNA]</scope>
    <source>
        <strain evidence="9">CBS 366.77</strain>
    </source>
</reference>
<evidence type="ECO:0000256" key="3">
    <source>
        <dbReference type="ARBA" id="ARBA00022989"/>
    </source>
</evidence>
<evidence type="ECO:0000256" key="6">
    <source>
        <dbReference type="SAM" id="Phobius"/>
    </source>
</evidence>
<comment type="subcellular location">
    <subcellularLocation>
        <location evidence="1">Membrane</location>
        <topology evidence="1">Multi-pass membrane protein</topology>
    </subcellularLocation>
</comment>
<dbReference type="GO" id="GO:0016020">
    <property type="term" value="C:membrane"/>
    <property type="evidence" value="ECO:0007669"/>
    <property type="project" value="UniProtKB-SubCell"/>
</dbReference>
<feature type="transmembrane region" description="Helical" evidence="6">
    <location>
        <begin position="7"/>
        <end position="29"/>
    </location>
</feature>
<sequence length="207" mass="22686">MHLLHTALYALLGTAFVFAVIELGLSGYIESQYGSYDYYSGSYRHRIKISSPPIVGFLIFCSVWTMLVAGGALFSSWFFTRRGPIARSFNFIMAIVHMLVYFVTMVFWLAGFADMAALLGGRVYGSDYANAIIAFGVLLWLIFVALLVLNILAVLGILTSDWPGYTPYKEQSGTEFQDAPMQTAPAPAPAPVSAQGPPYPVEAEARV</sequence>
<feature type="region of interest" description="Disordered" evidence="5">
    <location>
        <begin position="174"/>
        <end position="207"/>
    </location>
</feature>
<dbReference type="Proteomes" id="UP000266188">
    <property type="component" value="Unassembled WGS sequence"/>
</dbReference>
<dbReference type="InterPro" id="IPR008253">
    <property type="entry name" value="Marvel"/>
</dbReference>
<feature type="compositionally biased region" description="Low complexity" evidence="5">
    <location>
        <begin position="177"/>
        <end position="196"/>
    </location>
</feature>
<proteinExistence type="predicted"/>
<keyword evidence="4 6" id="KW-0472">Membrane</keyword>